<evidence type="ECO:0000313" key="2">
    <source>
        <dbReference type="EMBL" id="GJG27310.1"/>
    </source>
</evidence>
<dbReference type="EMBL" id="BPTR01000001">
    <property type="protein sequence ID" value="GJG27310.1"/>
    <property type="molecule type" value="Genomic_DNA"/>
</dbReference>
<feature type="transmembrane region" description="Helical" evidence="1">
    <location>
        <begin position="237"/>
        <end position="262"/>
    </location>
</feature>
<dbReference type="Proteomes" id="UP000887043">
    <property type="component" value="Unassembled WGS sequence"/>
</dbReference>
<name>A0AA37MDF9_SEGBR</name>
<proteinExistence type="predicted"/>
<keyword evidence="1" id="KW-0472">Membrane</keyword>
<protein>
    <submittedName>
        <fullName evidence="2">Uncharacterized protein</fullName>
    </submittedName>
</protein>
<feature type="transmembrane region" description="Helical" evidence="1">
    <location>
        <begin position="33"/>
        <end position="49"/>
    </location>
</feature>
<organism evidence="2 3">
    <name type="scientific">Segatella bryantii</name>
    <name type="common">Prevotella bryantii</name>
    <dbReference type="NCBI Taxonomy" id="77095"/>
    <lineage>
        <taxon>Bacteria</taxon>
        <taxon>Pseudomonadati</taxon>
        <taxon>Bacteroidota</taxon>
        <taxon>Bacteroidia</taxon>
        <taxon>Bacteroidales</taxon>
        <taxon>Prevotellaceae</taxon>
        <taxon>Segatella</taxon>
    </lineage>
</organism>
<feature type="transmembrane region" description="Helical" evidence="1">
    <location>
        <begin position="69"/>
        <end position="94"/>
    </location>
</feature>
<reference evidence="2" key="1">
    <citation type="submission" date="2021-08" db="EMBL/GenBank/DDBJ databases">
        <title>Prevotella lacticifex sp. nov., isolated from rumen of cow.</title>
        <authorList>
            <person name="Shinkai T."/>
            <person name="Ikeyama N."/>
            <person name="Kumagai M."/>
            <person name="Ohmori H."/>
            <person name="Sakamoto M."/>
            <person name="Ohkuma M."/>
            <person name="Mitsumori M."/>
        </authorList>
    </citation>
    <scope>NUCLEOTIDE SEQUENCE</scope>
    <source>
        <strain evidence="2">DSM 11371</strain>
    </source>
</reference>
<feature type="transmembrane region" description="Helical" evidence="1">
    <location>
        <begin position="106"/>
        <end position="132"/>
    </location>
</feature>
<sequence length="285" mass="32089">MEIDIFKNRSFSSCMHEAFKFITTNFQDLIKKTWFPILLCSFLTSFLIYSQLPNKQLTEWSTAHIMPTIYIGLLLIISVITSFIYYIASFLKFFDGFSLKSHFKKVTAFTIFAILVAIVAIVACMYGGIAIAAKMNLRHLQFTLIISLVALIVMIISAPISYSFFKYNNNKCNFIQAIKSIKLGFKHWGITTATLFLSSLITGIIISIIAIPVWILFITQAVSQLGALDGDPLGTPVYFTVLLIGTNTIINAITFFAIYWLLAALYFTFGSIEAQELEKSTHLIK</sequence>
<gene>
    <name evidence="2" type="ORF">PRRU23_10100</name>
</gene>
<feature type="transmembrane region" description="Helical" evidence="1">
    <location>
        <begin position="144"/>
        <end position="167"/>
    </location>
</feature>
<dbReference type="RefSeq" id="WP_006282466.1">
    <property type="nucleotide sequence ID" value="NZ_BPTR01000001.1"/>
</dbReference>
<evidence type="ECO:0000256" key="1">
    <source>
        <dbReference type="SAM" id="Phobius"/>
    </source>
</evidence>
<keyword evidence="1" id="KW-1133">Transmembrane helix</keyword>
<evidence type="ECO:0000313" key="3">
    <source>
        <dbReference type="Proteomes" id="UP000887043"/>
    </source>
</evidence>
<accession>A0AA37MDF9</accession>
<feature type="transmembrane region" description="Helical" evidence="1">
    <location>
        <begin position="188"/>
        <end position="217"/>
    </location>
</feature>
<comment type="caution">
    <text evidence="2">The sequence shown here is derived from an EMBL/GenBank/DDBJ whole genome shotgun (WGS) entry which is preliminary data.</text>
</comment>
<keyword evidence="1" id="KW-0812">Transmembrane</keyword>
<dbReference type="AlphaFoldDB" id="A0AA37MDF9"/>